<accession>A0A0D1JUQ4</accession>
<evidence type="ECO:0000313" key="2">
    <source>
        <dbReference type="EMBL" id="KIU24963.1"/>
    </source>
</evidence>
<dbReference type="SUPFAM" id="SSF53448">
    <property type="entry name" value="Nucleotide-diphospho-sugar transferases"/>
    <property type="match status" value="1"/>
</dbReference>
<organism evidence="2 3">
    <name type="scientific">Weissella cibaria</name>
    <dbReference type="NCBI Taxonomy" id="137591"/>
    <lineage>
        <taxon>Bacteria</taxon>
        <taxon>Bacillati</taxon>
        <taxon>Bacillota</taxon>
        <taxon>Bacilli</taxon>
        <taxon>Lactobacillales</taxon>
        <taxon>Lactobacillaceae</taxon>
        <taxon>Weissella</taxon>
    </lineage>
</organism>
<evidence type="ECO:0000313" key="3">
    <source>
        <dbReference type="Proteomes" id="UP000032289"/>
    </source>
</evidence>
<name>A0A0D1JUQ4_9LACO</name>
<sequence>MTEKDFGLVSVIVANYNNEQYLDRFLQLLGNQTYKNFELIFVDDGSSDNSMQIVKQADVPFKIVSVEKCHGGVAAARNAGIDIAQGDLFVFVDVDDTISDNHIETYVKEITEFEGDIVQIPILKNGKRSVCYDEIIPMNQLTNKILIGEIPGWLVQFGSRRSVWDGISFIDSVDYAEDVFLIKQISTEHPDAIVCIRGKANPTYVYEQHDNSVTNSVSKLTINKILNLCRIVGEKYSQDSDVQLFLKRQMIYAYSLALRLEDFQLTRQIKKELLYGILREYVTWIEIFRIRCGLFSVKSRVILKFFNKSGRTV</sequence>
<reference evidence="2 3" key="1">
    <citation type="journal article" date="2015" name="Microbiology (Mosc.)">
        <title>Genomics of the Weissella cibaria species with an examination of its metabolic traits.</title>
        <authorList>
            <person name="Lynch K.M."/>
            <person name="Lucid A."/>
            <person name="Arendt E.K."/>
            <person name="Sleator R.D."/>
            <person name="Lucey B."/>
            <person name="Coffey A."/>
        </authorList>
    </citation>
    <scope>NUCLEOTIDE SEQUENCE [LARGE SCALE GENOMIC DNA]</scope>
    <source>
        <strain evidence="2 3">AB3b</strain>
    </source>
</reference>
<dbReference type="EMBL" id="JWHT01000020">
    <property type="protein sequence ID" value="KIU24963.1"/>
    <property type="molecule type" value="Genomic_DNA"/>
</dbReference>
<keyword evidence="2" id="KW-0808">Transferase</keyword>
<dbReference type="EC" id="2.4.-.-" evidence="2"/>
<dbReference type="PANTHER" id="PTHR22916:SF3">
    <property type="entry name" value="UDP-GLCNAC:BETAGAL BETA-1,3-N-ACETYLGLUCOSAMINYLTRANSFERASE-LIKE PROTEIN 1"/>
    <property type="match status" value="1"/>
</dbReference>
<dbReference type="AlphaFoldDB" id="A0A0D1JUQ4"/>
<dbReference type="Pfam" id="PF00535">
    <property type="entry name" value="Glycos_transf_2"/>
    <property type="match status" value="1"/>
</dbReference>
<dbReference type="Proteomes" id="UP000032289">
    <property type="component" value="Unassembled WGS sequence"/>
</dbReference>
<dbReference type="PATRIC" id="fig|137591.24.peg.841"/>
<comment type="caution">
    <text evidence="2">The sequence shown here is derived from an EMBL/GenBank/DDBJ whole genome shotgun (WGS) entry which is preliminary data.</text>
</comment>
<dbReference type="InterPro" id="IPR001173">
    <property type="entry name" value="Glyco_trans_2-like"/>
</dbReference>
<dbReference type="PANTHER" id="PTHR22916">
    <property type="entry name" value="GLYCOSYLTRANSFERASE"/>
    <property type="match status" value="1"/>
</dbReference>
<dbReference type="Gene3D" id="3.90.550.10">
    <property type="entry name" value="Spore Coat Polysaccharide Biosynthesis Protein SpsA, Chain A"/>
    <property type="match status" value="1"/>
</dbReference>
<gene>
    <name evidence="2" type="primary">epsH_1</name>
    <name evidence="2" type="ORF">ab3b_00859</name>
</gene>
<dbReference type="InterPro" id="IPR029044">
    <property type="entry name" value="Nucleotide-diphossugar_trans"/>
</dbReference>
<proteinExistence type="predicted"/>
<feature type="domain" description="Glycosyltransferase 2-like" evidence="1">
    <location>
        <begin position="10"/>
        <end position="125"/>
    </location>
</feature>
<protein>
    <submittedName>
        <fullName evidence="2">EpsH_1 protein</fullName>
        <ecNumber evidence="2">2.4.-.-</ecNumber>
    </submittedName>
</protein>
<evidence type="ECO:0000259" key="1">
    <source>
        <dbReference type="Pfam" id="PF00535"/>
    </source>
</evidence>
<dbReference type="GO" id="GO:0016758">
    <property type="term" value="F:hexosyltransferase activity"/>
    <property type="evidence" value="ECO:0007669"/>
    <property type="project" value="UniProtKB-ARBA"/>
</dbReference>
<keyword evidence="2" id="KW-0328">Glycosyltransferase</keyword>
<dbReference type="CDD" id="cd00761">
    <property type="entry name" value="Glyco_tranf_GTA_type"/>
    <property type="match status" value="1"/>
</dbReference>